<evidence type="ECO:0000313" key="1">
    <source>
        <dbReference type="EMBL" id="KAK7512779.1"/>
    </source>
</evidence>
<organism evidence="1 2">
    <name type="scientific">Phyllosticta citriasiana</name>
    <dbReference type="NCBI Taxonomy" id="595635"/>
    <lineage>
        <taxon>Eukaryota</taxon>
        <taxon>Fungi</taxon>
        <taxon>Dikarya</taxon>
        <taxon>Ascomycota</taxon>
        <taxon>Pezizomycotina</taxon>
        <taxon>Dothideomycetes</taxon>
        <taxon>Dothideomycetes incertae sedis</taxon>
        <taxon>Botryosphaeriales</taxon>
        <taxon>Phyllostictaceae</taxon>
        <taxon>Phyllosticta</taxon>
    </lineage>
</organism>
<keyword evidence="2" id="KW-1185">Reference proteome</keyword>
<dbReference type="EMBL" id="JBBPHU010000010">
    <property type="protein sequence ID" value="KAK7512779.1"/>
    <property type="molecule type" value="Genomic_DNA"/>
</dbReference>
<reference evidence="1 2" key="1">
    <citation type="submission" date="2024-04" db="EMBL/GenBank/DDBJ databases">
        <title>Phyllosticta paracitricarpa is synonymous to the EU quarantine fungus P. citricarpa based on phylogenomic analyses.</title>
        <authorList>
            <consortium name="Lawrence Berkeley National Laboratory"/>
            <person name="Van Ingen-Buijs V.A."/>
            <person name="Van Westerhoven A.C."/>
            <person name="Haridas S."/>
            <person name="Skiadas P."/>
            <person name="Martin F."/>
            <person name="Groenewald J.Z."/>
            <person name="Crous P.W."/>
            <person name="Seidl M.F."/>
        </authorList>
    </citation>
    <scope>NUCLEOTIDE SEQUENCE [LARGE SCALE GENOMIC DNA]</scope>
    <source>
        <strain evidence="1 2">CBS 123371</strain>
    </source>
</reference>
<dbReference type="Proteomes" id="UP001363622">
    <property type="component" value="Unassembled WGS sequence"/>
</dbReference>
<protein>
    <submittedName>
        <fullName evidence="1">Uncharacterized protein</fullName>
    </submittedName>
</protein>
<sequence length="181" mass="20247">MRACVRISQPRWRSRGIRLAGCLSPPAGNSHVFMSIALTTTISQQPLRAPTTIRGVPGVRHGQVVLFGGFSSCPTADPQGQAMVPAAAMLTARPLAKFWLHTPVMHMRVIWLHDAHGTDVGGLGRGVWRRMSRATTKLRRMSVHHQACRAGQQQEERHGSGLAWCLFREWWRRSLGLAWVW</sequence>
<gene>
    <name evidence="1" type="ORF">IWZ03DRAFT_38953</name>
</gene>
<proteinExistence type="predicted"/>
<comment type="caution">
    <text evidence="1">The sequence shown here is derived from an EMBL/GenBank/DDBJ whole genome shotgun (WGS) entry which is preliminary data.</text>
</comment>
<accession>A0ABR1KDD3</accession>
<name>A0ABR1KDD3_9PEZI</name>
<evidence type="ECO:0000313" key="2">
    <source>
        <dbReference type="Proteomes" id="UP001363622"/>
    </source>
</evidence>